<name>A0A9P0E0H3_NEZVI</name>
<evidence type="ECO:0000313" key="1">
    <source>
        <dbReference type="EMBL" id="CAH1391494.1"/>
    </source>
</evidence>
<dbReference type="EMBL" id="OV725077">
    <property type="protein sequence ID" value="CAH1391494.1"/>
    <property type="molecule type" value="Genomic_DNA"/>
</dbReference>
<evidence type="ECO:0000313" key="2">
    <source>
        <dbReference type="Proteomes" id="UP001152798"/>
    </source>
</evidence>
<accession>A0A9P0E0H3</accession>
<dbReference type="AlphaFoldDB" id="A0A9P0E0H3"/>
<keyword evidence="2" id="KW-1185">Reference proteome</keyword>
<protein>
    <submittedName>
        <fullName evidence="1">Uncharacterized protein</fullName>
    </submittedName>
</protein>
<sequence>MVPQSSIFVRIKTVAKNYQDDILEPVVKHLNETLDFWKSLGFLAGFRPNSQGQVNSAMAAKEHSRVHFCLRLALRKP</sequence>
<dbReference type="Proteomes" id="UP001152798">
    <property type="component" value="Chromosome 1"/>
</dbReference>
<reference evidence="1" key="1">
    <citation type="submission" date="2022-01" db="EMBL/GenBank/DDBJ databases">
        <authorList>
            <person name="King R."/>
        </authorList>
    </citation>
    <scope>NUCLEOTIDE SEQUENCE</scope>
</reference>
<gene>
    <name evidence="1" type="ORF">NEZAVI_LOCUS2507</name>
</gene>
<proteinExistence type="predicted"/>
<organism evidence="1 2">
    <name type="scientific">Nezara viridula</name>
    <name type="common">Southern green stink bug</name>
    <name type="synonym">Cimex viridulus</name>
    <dbReference type="NCBI Taxonomy" id="85310"/>
    <lineage>
        <taxon>Eukaryota</taxon>
        <taxon>Metazoa</taxon>
        <taxon>Ecdysozoa</taxon>
        <taxon>Arthropoda</taxon>
        <taxon>Hexapoda</taxon>
        <taxon>Insecta</taxon>
        <taxon>Pterygota</taxon>
        <taxon>Neoptera</taxon>
        <taxon>Paraneoptera</taxon>
        <taxon>Hemiptera</taxon>
        <taxon>Heteroptera</taxon>
        <taxon>Panheteroptera</taxon>
        <taxon>Pentatomomorpha</taxon>
        <taxon>Pentatomoidea</taxon>
        <taxon>Pentatomidae</taxon>
        <taxon>Pentatominae</taxon>
        <taxon>Nezara</taxon>
    </lineage>
</organism>